<organism evidence="5">
    <name type="scientific">Oryza meridionalis</name>
    <dbReference type="NCBI Taxonomy" id="40149"/>
    <lineage>
        <taxon>Eukaryota</taxon>
        <taxon>Viridiplantae</taxon>
        <taxon>Streptophyta</taxon>
        <taxon>Embryophyta</taxon>
        <taxon>Tracheophyta</taxon>
        <taxon>Spermatophyta</taxon>
        <taxon>Magnoliopsida</taxon>
        <taxon>Liliopsida</taxon>
        <taxon>Poales</taxon>
        <taxon>Poaceae</taxon>
        <taxon>BOP clade</taxon>
        <taxon>Oryzoideae</taxon>
        <taxon>Oryzeae</taxon>
        <taxon>Oryzinae</taxon>
        <taxon>Oryza</taxon>
    </lineage>
</organism>
<evidence type="ECO:0000259" key="4">
    <source>
        <dbReference type="PROSITE" id="PS50011"/>
    </source>
</evidence>
<evidence type="ECO:0000256" key="3">
    <source>
        <dbReference type="SAM" id="MobiDB-lite"/>
    </source>
</evidence>
<evidence type="ECO:0000256" key="1">
    <source>
        <dbReference type="ARBA" id="ARBA00022741"/>
    </source>
</evidence>
<dbReference type="InterPro" id="IPR000719">
    <property type="entry name" value="Prot_kinase_dom"/>
</dbReference>
<keyword evidence="2" id="KW-0067">ATP-binding</keyword>
<dbReference type="PANTHER" id="PTHR47989:SF40">
    <property type="entry name" value="RECEPTOR-LIKE SERINE_THREONINE-PROTEIN KINASE ALE2"/>
    <property type="match status" value="1"/>
</dbReference>
<sequence length="283" mass="31027">MGYLAPEYTTTGRFTDRSDVYAFGVVVFQVLTGRKAVSSELCLLGGGGAEYSGKLDDLVDPCLGGQFSRPACKEVRERYEEGREEGKEVEEADVDNPDIWAHVGPTLTQSPRIEYQHSSKANKAALVHQNTCLDKILMEHLFVPHLSGVGEYKLDSAAMGYLAPEYTTTGRFTDRSDVYAFGVVVFQVLTGRKAVSSELCLLGGGGAEYSGKLDDLVDPCLGGQFSRPACKEVRERYEEGREEGKEVEEADVDNPDIWAHVGPTLTQSPRRPKPRSKPPKDLG</sequence>
<dbReference type="HOGENOM" id="CLU_984784_0_0_1"/>
<evidence type="ECO:0000313" key="6">
    <source>
        <dbReference type="Proteomes" id="UP000008021"/>
    </source>
</evidence>
<feature type="domain" description="Protein kinase" evidence="4">
    <location>
        <begin position="1"/>
        <end position="82"/>
    </location>
</feature>
<dbReference type="PANTHER" id="PTHR47989">
    <property type="entry name" value="OS01G0750732 PROTEIN"/>
    <property type="match status" value="1"/>
</dbReference>
<evidence type="ECO:0000313" key="5">
    <source>
        <dbReference type="EnsemblPlants" id="OMERI09G06820.1"/>
    </source>
</evidence>
<accession>A0A0E0ERS0</accession>
<dbReference type="InterPro" id="IPR011009">
    <property type="entry name" value="Kinase-like_dom_sf"/>
</dbReference>
<dbReference type="GO" id="GO:0004672">
    <property type="term" value="F:protein kinase activity"/>
    <property type="evidence" value="ECO:0007669"/>
    <property type="project" value="InterPro"/>
</dbReference>
<protein>
    <recommendedName>
        <fullName evidence="4">Protein kinase domain-containing protein</fullName>
    </recommendedName>
</protein>
<dbReference type="EnsemblPlants" id="OMERI09G06820.1">
    <property type="protein sequence ID" value="OMERI09G06820.1"/>
    <property type="gene ID" value="OMERI09G06820"/>
</dbReference>
<keyword evidence="6" id="KW-1185">Reference proteome</keyword>
<dbReference type="AlphaFoldDB" id="A0A0E0ERS0"/>
<proteinExistence type="predicted"/>
<reference evidence="5" key="1">
    <citation type="submission" date="2015-04" db="UniProtKB">
        <authorList>
            <consortium name="EnsemblPlants"/>
        </authorList>
    </citation>
    <scope>IDENTIFICATION</scope>
</reference>
<reference evidence="5" key="2">
    <citation type="submission" date="2018-05" db="EMBL/GenBank/DDBJ databases">
        <title>OmerRS3 (Oryza meridionalis Reference Sequence Version 3).</title>
        <authorList>
            <person name="Zhang J."/>
            <person name="Kudrna D."/>
            <person name="Lee S."/>
            <person name="Talag J."/>
            <person name="Welchert J."/>
            <person name="Wing R.A."/>
        </authorList>
    </citation>
    <scope>NUCLEOTIDE SEQUENCE [LARGE SCALE GENOMIC DNA]</scope>
    <source>
        <strain evidence="5">cv. OR44</strain>
    </source>
</reference>
<dbReference type="Proteomes" id="UP000008021">
    <property type="component" value="Chromosome 9"/>
</dbReference>
<name>A0A0E0ERS0_9ORYZ</name>
<evidence type="ECO:0000256" key="2">
    <source>
        <dbReference type="ARBA" id="ARBA00022840"/>
    </source>
</evidence>
<dbReference type="Gene3D" id="1.10.510.10">
    <property type="entry name" value="Transferase(Phosphotransferase) domain 1"/>
    <property type="match status" value="2"/>
</dbReference>
<dbReference type="PROSITE" id="PS50011">
    <property type="entry name" value="PROTEIN_KINASE_DOM"/>
    <property type="match status" value="1"/>
</dbReference>
<dbReference type="SUPFAM" id="SSF56112">
    <property type="entry name" value="Protein kinase-like (PK-like)"/>
    <property type="match status" value="2"/>
</dbReference>
<dbReference type="GO" id="GO:0005524">
    <property type="term" value="F:ATP binding"/>
    <property type="evidence" value="ECO:0007669"/>
    <property type="project" value="UniProtKB-KW"/>
</dbReference>
<keyword evidence="1" id="KW-0547">Nucleotide-binding</keyword>
<feature type="region of interest" description="Disordered" evidence="3">
    <location>
        <begin position="237"/>
        <end position="283"/>
    </location>
</feature>
<dbReference type="Gramene" id="OMERI09G06820.1">
    <property type="protein sequence ID" value="OMERI09G06820.1"/>
    <property type="gene ID" value="OMERI09G06820"/>
</dbReference>
<dbReference type="InterPro" id="IPR001245">
    <property type="entry name" value="Ser-Thr/Tyr_kinase_cat_dom"/>
</dbReference>
<dbReference type="Pfam" id="PF07714">
    <property type="entry name" value="PK_Tyr_Ser-Thr"/>
    <property type="match status" value="2"/>
</dbReference>
<feature type="compositionally biased region" description="Acidic residues" evidence="3">
    <location>
        <begin position="245"/>
        <end position="254"/>
    </location>
</feature>